<accession>A0ABS2NZQ7</accession>
<dbReference type="Proteomes" id="UP000737402">
    <property type="component" value="Unassembled WGS sequence"/>
</dbReference>
<name>A0ABS2NZQ7_9BACI</name>
<dbReference type="EMBL" id="JAFBED010000004">
    <property type="protein sequence ID" value="MBM7620189.1"/>
    <property type="molecule type" value="Genomic_DNA"/>
</dbReference>
<protein>
    <submittedName>
        <fullName evidence="1">Trehalose synthase</fullName>
    </submittedName>
</protein>
<comment type="caution">
    <text evidence="1">The sequence shown here is derived from an EMBL/GenBank/DDBJ whole genome shotgun (WGS) entry which is preliminary data.</text>
</comment>
<reference evidence="1 2" key="1">
    <citation type="submission" date="2021-01" db="EMBL/GenBank/DDBJ databases">
        <title>Genomic Encyclopedia of Type Strains, Phase IV (KMG-IV): sequencing the most valuable type-strain genomes for metagenomic binning, comparative biology and taxonomic classification.</title>
        <authorList>
            <person name="Goeker M."/>
        </authorList>
    </citation>
    <scope>NUCLEOTIDE SEQUENCE [LARGE SCALE GENOMIC DNA]</scope>
    <source>
        <strain evidence="1 2">DSM 25879</strain>
    </source>
</reference>
<proteinExistence type="predicted"/>
<gene>
    <name evidence="1" type="ORF">JOC95_002042</name>
</gene>
<organism evidence="1 2">
    <name type="scientific">Sutcliffiella tianshenii</name>
    <dbReference type="NCBI Taxonomy" id="1463404"/>
    <lineage>
        <taxon>Bacteria</taxon>
        <taxon>Bacillati</taxon>
        <taxon>Bacillota</taxon>
        <taxon>Bacilli</taxon>
        <taxon>Bacillales</taxon>
        <taxon>Bacillaceae</taxon>
        <taxon>Sutcliffiella</taxon>
    </lineage>
</organism>
<evidence type="ECO:0000313" key="2">
    <source>
        <dbReference type="Proteomes" id="UP000737402"/>
    </source>
</evidence>
<sequence length="107" mass="11651">MAYDFLLGVVENGLTATKNSNSFDNGMGTVIDLRIDVKAISGAGASVQVIVQESDDNVTFSDSAMTKVYNAVKLNEKFVFLKQKPYHRFRFVVAGTTPNVSIEVNQG</sequence>
<keyword evidence="2" id="KW-1185">Reference proteome</keyword>
<dbReference type="Gene3D" id="2.60.120.1110">
    <property type="match status" value="1"/>
</dbReference>
<dbReference type="RefSeq" id="WP_204415705.1">
    <property type="nucleotide sequence ID" value="NZ_JAFBED010000004.1"/>
</dbReference>
<evidence type="ECO:0000313" key="1">
    <source>
        <dbReference type="EMBL" id="MBM7620189.1"/>
    </source>
</evidence>